<dbReference type="EMBL" id="SACP01000016">
    <property type="protein sequence ID" value="RVU16344.1"/>
    <property type="molecule type" value="Genomic_DNA"/>
</dbReference>
<sequence>MTDPAPERPARPAGPGDHATSGRPGLDGDARDRIGAGLRRLYGNLLAAPVPERFTQLLDDLAEGRARPPRDESQEMPR</sequence>
<reference evidence="3 4" key="1">
    <citation type="submission" date="2019-01" db="EMBL/GenBank/DDBJ databases">
        <authorList>
            <person name="Chen W.-M."/>
        </authorList>
    </citation>
    <scope>NUCLEOTIDE SEQUENCE [LARGE SCALE GENOMIC DNA]</scope>
    <source>
        <strain evidence="3 4">TER-1</strain>
    </source>
</reference>
<keyword evidence="4" id="KW-1185">Reference proteome</keyword>
<protein>
    <recommendedName>
        <fullName evidence="2">Anti-sigma factor NepR domain-containing protein</fullName>
    </recommendedName>
</protein>
<feature type="region of interest" description="Disordered" evidence="1">
    <location>
        <begin position="59"/>
        <end position="78"/>
    </location>
</feature>
<evidence type="ECO:0000313" key="3">
    <source>
        <dbReference type="EMBL" id="RVU16344.1"/>
    </source>
</evidence>
<feature type="compositionally biased region" description="Basic and acidic residues" evidence="1">
    <location>
        <begin position="62"/>
        <end position="78"/>
    </location>
</feature>
<dbReference type="RefSeq" id="WP_127731176.1">
    <property type="nucleotide sequence ID" value="NZ_SACP01000016.1"/>
</dbReference>
<dbReference type="AlphaFoldDB" id="A0A3S2YQ69"/>
<feature type="compositionally biased region" description="Basic and acidic residues" evidence="1">
    <location>
        <begin position="1"/>
        <end position="10"/>
    </location>
</feature>
<dbReference type="InterPro" id="IPR041649">
    <property type="entry name" value="NepR"/>
</dbReference>
<dbReference type="Proteomes" id="UP000286997">
    <property type="component" value="Unassembled WGS sequence"/>
</dbReference>
<dbReference type="Pfam" id="PF18557">
    <property type="entry name" value="NepR"/>
    <property type="match status" value="1"/>
</dbReference>
<accession>A0A3S2YQ69</accession>
<evidence type="ECO:0000313" key="4">
    <source>
        <dbReference type="Proteomes" id="UP000286997"/>
    </source>
</evidence>
<evidence type="ECO:0000259" key="2">
    <source>
        <dbReference type="Pfam" id="PF18557"/>
    </source>
</evidence>
<organism evidence="3 4">
    <name type="scientific">Methylobacterium oryzihabitans</name>
    <dbReference type="NCBI Taxonomy" id="2499852"/>
    <lineage>
        <taxon>Bacteria</taxon>
        <taxon>Pseudomonadati</taxon>
        <taxon>Pseudomonadota</taxon>
        <taxon>Alphaproteobacteria</taxon>
        <taxon>Hyphomicrobiales</taxon>
        <taxon>Methylobacteriaceae</taxon>
        <taxon>Methylobacterium</taxon>
    </lineage>
</organism>
<feature type="region of interest" description="Disordered" evidence="1">
    <location>
        <begin position="1"/>
        <end position="32"/>
    </location>
</feature>
<dbReference type="OrthoDB" id="8454456at2"/>
<feature type="domain" description="Anti-sigma factor NepR" evidence="2">
    <location>
        <begin position="31"/>
        <end position="63"/>
    </location>
</feature>
<gene>
    <name evidence="3" type="ORF">EOE48_16770</name>
</gene>
<evidence type="ECO:0000256" key="1">
    <source>
        <dbReference type="SAM" id="MobiDB-lite"/>
    </source>
</evidence>
<comment type="caution">
    <text evidence="3">The sequence shown here is derived from an EMBL/GenBank/DDBJ whole genome shotgun (WGS) entry which is preliminary data.</text>
</comment>
<name>A0A3S2YQ69_9HYPH</name>
<proteinExistence type="predicted"/>